<sequence length="110" mass="12620">RYPRGLSCTQPTMASRTALISILVLISAVFLSRAYPKEESKELLNVEDVLLEDALSKTDIPESAVEDYLMPAKIFVYGPRKPPYKRIRSAARRIKEGLRRAWESAKRRRI</sequence>
<gene>
    <name evidence="1" type="ORF">TR134909</name>
</gene>
<feature type="non-terminal residue" evidence="1">
    <location>
        <position position="1"/>
    </location>
</feature>
<organism evidence="1">
    <name type="scientific">Schistocephalus solidus</name>
    <name type="common">Tapeworm</name>
    <dbReference type="NCBI Taxonomy" id="70667"/>
    <lineage>
        <taxon>Eukaryota</taxon>
        <taxon>Metazoa</taxon>
        <taxon>Spiralia</taxon>
        <taxon>Lophotrochozoa</taxon>
        <taxon>Platyhelminthes</taxon>
        <taxon>Cestoda</taxon>
        <taxon>Eucestoda</taxon>
        <taxon>Diphyllobothriidea</taxon>
        <taxon>Diphyllobothriidae</taxon>
        <taxon>Schistocephalus</taxon>
    </lineage>
</organism>
<evidence type="ECO:0000313" key="1">
    <source>
        <dbReference type="EMBL" id="JAP50526.1"/>
    </source>
</evidence>
<name>A0A0X3PTL5_SCHSO</name>
<dbReference type="EMBL" id="GEEE01012699">
    <property type="protein sequence ID" value="JAP50526.1"/>
    <property type="molecule type" value="Transcribed_RNA"/>
</dbReference>
<reference evidence="1" key="1">
    <citation type="submission" date="2016-01" db="EMBL/GenBank/DDBJ databases">
        <title>Reference transcriptome for the parasite Schistocephalus solidus: insights into the molecular evolution of parasitism.</title>
        <authorList>
            <person name="Hebert F.O."/>
            <person name="Grambauer S."/>
            <person name="Barber I."/>
            <person name="Landry C.R."/>
            <person name="Aubin-Horth N."/>
        </authorList>
    </citation>
    <scope>NUCLEOTIDE SEQUENCE</scope>
</reference>
<proteinExistence type="predicted"/>
<protein>
    <submittedName>
        <fullName evidence="1">Uncharacterized protein</fullName>
    </submittedName>
</protein>
<dbReference type="AlphaFoldDB" id="A0A0X3PTL5"/>
<accession>A0A0X3PTL5</accession>